<evidence type="ECO:0000313" key="1">
    <source>
        <dbReference type="EMBL" id="KGO92602.1"/>
    </source>
</evidence>
<reference evidence="1 2" key="2">
    <citation type="journal article" date="2015" name="Stand. Genomic Sci.">
        <title>High quality draft genomic sequence of Flavobacterium enshiense DK69(T) and comparison among Flavobacterium genomes.</title>
        <authorList>
            <person name="Zeng Z."/>
            <person name="Chen C."/>
            <person name="Du H."/>
            <person name="Wang G."/>
            <person name="Li M."/>
        </authorList>
    </citation>
    <scope>NUCLEOTIDE SEQUENCE [LARGE SCALE GENOMIC DNA]</scope>
    <source>
        <strain evidence="1 2">DK69</strain>
    </source>
</reference>
<dbReference type="PATRIC" id="fig|1107311.5.peg.1649"/>
<reference evidence="2" key="1">
    <citation type="submission" date="2013-09" db="EMBL/GenBank/DDBJ databases">
        <authorList>
            <person name="Zeng Z."/>
            <person name="Chen C."/>
        </authorList>
    </citation>
    <scope>NUCLEOTIDE SEQUENCE [LARGE SCALE GENOMIC DNA]</scope>
    <source>
        <strain evidence="2">DK69</strain>
    </source>
</reference>
<sequence length="64" mass="7348">MFFNSSTILFINPVLLLRICRRLVYVRNRLNKIPWEGSLILETLAGNGKSFLFDGDTVDLNCKT</sequence>
<protein>
    <submittedName>
        <fullName evidence="1">Uncharacterized protein</fullName>
    </submittedName>
</protein>
<name>A0A0A2MJ06_9FLAO</name>
<evidence type="ECO:0000313" key="2">
    <source>
        <dbReference type="Proteomes" id="UP000030149"/>
    </source>
</evidence>
<accession>A0A0A2MJ06</accession>
<organism evidence="1 2">
    <name type="scientific">Flavobacterium enshiense DK69</name>
    <dbReference type="NCBI Taxonomy" id="1107311"/>
    <lineage>
        <taxon>Bacteria</taxon>
        <taxon>Pseudomonadati</taxon>
        <taxon>Bacteroidota</taxon>
        <taxon>Flavobacteriia</taxon>
        <taxon>Flavobacteriales</taxon>
        <taxon>Flavobacteriaceae</taxon>
        <taxon>Flavobacterium</taxon>
    </lineage>
</organism>
<keyword evidence="2" id="KW-1185">Reference proteome</keyword>
<dbReference type="Proteomes" id="UP000030149">
    <property type="component" value="Unassembled WGS sequence"/>
</dbReference>
<dbReference type="EMBL" id="JRLZ01000026">
    <property type="protein sequence ID" value="KGO92602.1"/>
    <property type="molecule type" value="Genomic_DNA"/>
</dbReference>
<proteinExistence type="predicted"/>
<dbReference type="AlphaFoldDB" id="A0A0A2MJ06"/>
<comment type="caution">
    <text evidence="1">The sequence shown here is derived from an EMBL/GenBank/DDBJ whole genome shotgun (WGS) entry which is preliminary data.</text>
</comment>
<gene>
    <name evidence="1" type="ORF">Q767_15615</name>
</gene>